<feature type="binding site" evidence="12">
    <location>
        <position position="254"/>
    </location>
    <ligand>
        <name>a purine D-ribonucleoside</name>
        <dbReference type="ChEBI" id="CHEBI:142355"/>
    </ligand>
</feature>
<dbReference type="GO" id="GO:0005737">
    <property type="term" value="C:cytoplasm"/>
    <property type="evidence" value="ECO:0007669"/>
    <property type="project" value="TreeGrafter"/>
</dbReference>
<evidence type="ECO:0000256" key="5">
    <source>
        <dbReference type="ARBA" id="ARBA00022676"/>
    </source>
</evidence>
<evidence type="ECO:0000259" key="13">
    <source>
        <dbReference type="Pfam" id="PF01048"/>
    </source>
</evidence>
<sequence length="296" mass="32478">MNEQKAWSFETAENVAKYIKQNTHHKPLIGIICGSGLGKLCDMLEERESIEYSKIPGFPVGTVQGHHGNLVLGKSGGKSLICMQGRVHPYEGRSTALCVLPIRVMKMLGVKILIITNAAGGANQNYIPGDIMLIKDHISLPCLSGFSPLVGPNDERYGTRFPSMNHVYDKEYRTMLKEIAKETGIRLREGVYMMVMGPQYETPAETRMLQLFGADAIGMTTMIICNASGMSSVHEAIAAKHSDMQVVGISLISNLSCTDCDKDALEITHEEVLDLMNTTSSDVIKLLKAFIAKLEI</sequence>
<feature type="binding site" evidence="12">
    <location>
        <position position="231"/>
    </location>
    <ligand>
        <name>phosphate</name>
        <dbReference type="ChEBI" id="CHEBI:43474"/>
    </ligand>
</feature>
<name>A0A0V1CTH8_TRIBR</name>
<evidence type="ECO:0000256" key="3">
    <source>
        <dbReference type="ARBA" id="ARBA00011886"/>
    </source>
</evidence>
<feature type="domain" description="Nucleoside phosphorylase" evidence="13">
    <location>
        <begin position="227"/>
        <end position="292"/>
    </location>
</feature>
<evidence type="ECO:0000256" key="4">
    <source>
        <dbReference type="ARBA" id="ARBA00013834"/>
    </source>
</evidence>
<comment type="caution">
    <text evidence="14">The sequence shown here is derived from an EMBL/GenBank/DDBJ whole genome shotgun (WGS) entry which is preliminary data.</text>
</comment>
<organism evidence="14 15">
    <name type="scientific">Trichinella britovi</name>
    <name type="common">Parasitic roundworm</name>
    <dbReference type="NCBI Taxonomy" id="45882"/>
    <lineage>
        <taxon>Eukaryota</taxon>
        <taxon>Metazoa</taxon>
        <taxon>Ecdysozoa</taxon>
        <taxon>Nematoda</taxon>
        <taxon>Enoplea</taxon>
        <taxon>Dorylaimia</taxon>
        <taxon>Trichinellida</taxon>
        <taxon>Trichinellidae</taxon>
        <taxon>Trichinella</taxon>
    </lineage>
</organism>
<keyword evidence="5 11" id="KW-0328">Glycosyltransferase</keyword>
<accession>A0A0V1CTH8</accession>
<feature type="binding site" evidence="12">
    <location>
        <position position="201"/>
    </location>
    <ligand>
        <name>a purine D-ribonucleoside</name>
        <dbReference type="ChEBI" id="CHEBI:142355"/>
    </ligand>
</feature>
<evidence type="ECO:0000256" key="1">
    <source>
        <dbReference type="ARBA" id="ARBA00005058"/>
    </source>
</evidence>
<dbReference type="PIRSF" id="PIRSF000477">
    <property type="entry name" value="PurNPase"/>
    <property type="match status" value="1"/>
</dbReference>
<dbReference type="InterPro" id="IPR035994">
    <property type="entry name" value="Nucleoside_phosphorylase_sf"/>
</dbReference>
<dbReference type="PANTHER" id="PTHR11904:SF9">
    <property type="entry name" value="PURINE NUCLEOSIDE PHOSPHORYLASE-RELATED"/>
    <property type="match status" value="1"/>
</dbReference>
<comment type="catalytic activity">
    <reaction evidence="10">
        <text>guanosine + phosphate = alpha-D-ribose 1-phosphate + guanine</text>
        <dbReference type="Rhea" id="RHEA:13233"/>
        <dbReference type="ChEBI" id="CHEBI:16235"/>
        <dbReference type="ChEBI" id="CHEBI:16750"/>
        <dbReference type="ChEBI" id="CHEBI:43474"/>
        <dbReference type="ChEBI" id="CHEBI:57720"/>
        <dbReference type="EC" id="2.4.2.1"/>
    </reaction>
</comment>
<gene>
    <name evidence="14" type="primary">punA</name>
    <name evidence="14" type="ORF">T03_8522</name>
</gene>
<dbReference type="OrthoDB" id="10261782at2759"/>
<dbReference type="SUPFAM" id="SSF53167">
    <property type="entry name" value="Purine and uridine phosphorylases"/>
    <property type="match status" value="1"/>
</dbReference>
<dbReference type="GO" id="GO:0004731">
    <property type="term" value="F:purine-nucleoside phosphorylase activity"/>
    <property type="evidence" value="ECO:0007669"/>
    <property type="project" value="UniProtKB-EC"/>
</dbReference>
<keyword evidence="15" id="KW-1185">Reference proteome</keyword>
<comment type="catalytic activity">
    <reaction evidence="7">
        <text>inosine + phosphate = alpha-D-ribose 1-phosphate + hypoxanthine</text>
        <dbReference type="Rhea" id="RHEA:27646"/>
        <dbReference type="ChEBI" id="CHEBI:17368"/>
        <dbReference type="ChEBI" id="CHEBI:17596"/>
        <dbReference type="ChEBI" id="CHEBI:43474"/>
        <dbReference type="ChEBI" id="CHEBI:57720"/>
        <dbReference type="EC" id="2.4.2.1"/>
    </reaction>
</comment>
<evidence type="ECO:0000313" key="15">
    <source>
        <dbReference type="Proteomes" id="UP000054653"/>
    </source>
</evidence>
<evidence type="ECO:0000256" key="9">
    <source>
        <dbReference type="ARBA" id="ARBA00023950"/>
    </source>
</evidence>
<feature type="binding site" evidence="12">
    <location>
        <position position="66"/>
    </location>
    <ligand>
        <name>phosphate</name>
        <dbReference type="ChEBI" id="CHEBI:43474"/>
    </ligand>
</feature>
<keyword evidence="6 11" id="KW-0808">Transferase</keyword>
<comment type="similarity">
    <text evidence="2 11">Belongs to the PNP/MTAP phosphorylase family.</text>
</comment>
<dbReference type="Proteomes" id="UP000054653">
    <property type="component" value="Unassembled WGS sequence"/>
</dbReference>
<dbReference type="InterPro" id="IPR011268">
    <property type="entry name" value="Purine_phosphorylase"/>
</dbReference>
<evidence type="ECO:0000313" key="14">
    <source>
        <dbReference type="EMBL" id="KRY52454.1"/>
    </source>
</evidence>
<evidence type="ECO:0000256" key="12">
    <source>
        <dbReference type="PIRSR" id="PIRSR000477-2"/>
    </source>
</evidence>
<evidence type="ECO:0000256" key="10">
    <source>
        <dbReference type="ARBA" id="ARBA00023970"/>
    </source>
</evidence>
<feature type="binding site" evidence="12">
    <location>
        <position position="118"/>
    </location>
    <ligand>
        <name>phosphate</name>
        <dbReference type="ChEBI" id="CHEBI:43474"/>
    </ligand>
</feature>
<protein>
    <recommendedName>
        <fullName evidence="4 11">Purine nucleoside phosphorylase</fullName>
        <ecNumber evidence="3 11">2.4.2.1</ecNumber>
    </recommendedName>
    <alternativeName>
        <fullName evidence="11">Inosine-guanosine phosphorylase</fullName>
    </alternativeName>
</protein>
<dbReference type="OMA" id="NIPTHHV"/>
<dbReference type="STRING" id="45882.A0A0V1CTH8"/>
<dbReference type="EC" id="2.4.2.1" evidence="3 11"/>
<comment type="catalytic activity">
    <reaction evidence="9">
        <text>2'-deoxyinosine + phosphate = 2-deoxy-alpha-D-ribose 1-phosphate + hypoxanthine</text>
        <dbReference type="Rhea" id="RHEA:27750"/>
        <dbReference type="ChEBI" id="CHEBI:17368"/>
        <dbReference type="ChEBI" id="CHEBI:28997"/>
        <dbReference type="ChEBI" id="CHEBI:43474"/>
        <dbReference type="ChEBI" id="CHEBI:57259"/>
        <dbReference type="EC" id="2.4.2.1"/>
    </reaction>
</comment>
<evidence type="ECO:0000256" key="2">
    <source>
        <dbReference type="ARBA" id="ARBA00006751"/>
    </source>
</evidence>
<evidence type="ECO:0000256" key="11">
    <source>
        <dbReference type="PIRNR" id="PIRNR000477"/>
    </source>
</evidence>
<dbReference type="PANTHER" id="PTHR11904">
    <property type="entry name" value="METHYLTHIOADENOSINE/PURINE NUCLEOSIDE PHOSPHORYLASE"/>
    <property type="match status" value="1"/>
</dbReference>
<dbReference type="InterPro" id="IPR000845">
    <property type="entry name" value="Nucleoside_phosphorylase_d"/>
</dbReference>
<dbReference type="GO" id="GO:0047975">
    <property type="term" value="F:guanosine phosphorylase activity"/>
    <property type="evidence" value="ECO:0007669"/>
    <property type="project" value="RHEA"/>
</dbReference>
<reference evidence="14 15" key="1">
    <citation type="submission" date="2015-01" db="EMBL/GenBank/DDBJ databases">
        <title>Evolution of Trichinella species and genotypes.</title>
        <authorList>
            <person name="Korhonen P.K."/>
            <person name="Edoardo P."/>
            <person name="Giuseppe L.R."/>
            <person name="Gasser R.B."/>
        </authorList>
    </citation>
    <scope>NUCLEOTIDE SEQUENCE [LARGE SCALE GENOMIC DNA]</scope>
    <source>
        <strain evidence="14">ISS120</strain>
    </source>
</reference>
<dbReference type="Gene3D" id="3.40.50.1580">
    <property type="entry name" value="Nucleoside phosphorylase domain"/>
    <property type="match status" value="1"/>
</dbReference>
<evidence type="ECO:0000256" key="7">
    <source>
        <dbReference type="ARBA" id="ARBA00023918"/>
    </source>
</evidence>
<comment type="catalytic activity">
    <reaction evidence="8">
        <text>2'-deoxyguanosine + phosphate = 2-deoxy-alpha-D-ribose 1-phosphate + guanine</text>
        <dbReference type="Rhea" id="RHEA:27738"/>
        <dbReference type="ChEBI" id="CHEBI:16235"/>
        <dbReference type="ChEBI" id="CHEBI:17172"/>
        <dbReference type="ChEBI" id="CHEBI:43474"/>
        <dbReference type="ChEBI" id="CHEBI:57259"/>
        <dbReference type="EC" id="2.4.2.1"/>
    </reaction>
</comment>
<dbReference type="EMBL" id="JYDI01000105">
    <property type="protein sequence ID" value="KRY52454.1"/>
    <property type="molecule type" value="Genomic_DNA"/>
</dbReference>
<dbReference type="NCBIfam" id="TIGR01697">
    <property type="entry name" value="PNPH-PUNA-XAPA"/>
    <property type="match status" value="1"/>
</dbReference>
<dbReference type="UniPathway" id="UPA00606"/>
<dbReference type="CDD" id="cd09009">
    <property type="entry name" value="PNP-EcPNPII_like"/>
    <property type="match status" value="1"/>
</dbReference>
<feature type="binding site" evidence="12">
    <location>
        <position position="35"/>
    </location>
    <ligand>
        <name>phosphate</name>
        <dbReference type="ChEBI" id="CHEBI:43474"/>
    </ligand>
</feature>
<feature type="binding site" evidence="12">
    <location>
        <begin position="86"/>
        <end position="88"/>
    </location>
    <ligand>
        <name>phosphate</name>
        <dbReference type="ChEBI" id="CHEBI:43474"/>
    </ligand>
</feature>
<dbReference type="NCBIfam" id="TIGR01700">
    <property type="entry name" value="PNPH"/>
    <property type="match status" value="1"/>
</dbReference>
<dbReference type="GO" id="GO:0009116">
    <property type="term" value="P:nucleoside metabolic process"/>
    <property type="evidence" value="ECO:0007669"/>
    <property type="project" value="InterPro"/>
</dbReference>
<evidence type="ECO:0000256" key="6">
    <source>
        <dbReference type="ARBA" id="ARBA00022679"/>
    </source>
</evidence>
<dbReference type="Pfam" id="PF01048">
    <property type="entry name" value="PNP_UDP_1"/>
    <property type="match status" value="2"/>
</dbReference>
<dbReference type="AlphaFoldDB" id="A0A0V1CTH8"/>
<dbReference type="InterPro" id="IPR011270">
    <property type="entry name" value="Pur_Nuc_Pase_Ino/Guo-sp"/>
</dbReference>
<dbReference type="NCBIfam" id="NF006054">
    <property type="entry name" value="PRK08202.1"/>
    <property type="match status" value="1"/>
</dbReference>
<proteinExistence type="inferred from homology"/>
<comment type="pathway">
    <text evidence="1 11">Purine metabolism; purine nucleoside salvage.</text>
</comment>
<comment type="function">
    <text evidence="11">The purine nucleoside phosphorylases catalyze the phosphorolytic breakdown of the N-glycosidic bond in the beta-(deoxy)ribonucleoside molecules, with the formation of the corresponding free purine bases and pentose-1-phosphate.</text>
</comment>
<feature type="domain" description="Nucleoside phosphorylase" evidence="13">
    <location>
        <begin position="29"/>
        <end position="225"/>
    </location>
</feature>
<evidence type="ECO:0000256" key="8">
    <source>
        <dbReference type="ARBA" id="ARBA00023929"/>
    </source>
</evidence>